<gene>
    <name evidence="14" type="ORF">CJ232_10370</name>
</gene>
<keyword evidence="8" id="KW-0799">Topoisomerase</keyword>
<accession>A0A2N6Q3K0</accession>
<dbReference type="InterPro" id="IPR001241">
    <property type="entry name" value="Topo_IIA"/>
</dbReference>
<dbReference type="Pfam" id="PF00204">
    <property type="entry name" value="DNA_gyraseB"/>
    <property type="match status" value="1"/>
</dbReference>
<dbReference type="PROSITE" id="PS00177">
    <property type="entry name" value="TOPOISOMERASE_II"/>
    <property type="match status" value="1"/>
</dbReference>
<evidence type="ECO:0000313" key="14">
    <source>
        <dbReference type="EMBL" id="PMC07877.1"/>
    </source>
</evidence>
<keyword evidence="4" id="KW-0479">Metal-binding</keyword>
<proteinExistence type="predicted"/>
<dbReference type="GO" id="GO:0003918">
    <property type="term" value="F:DNA topoisomerase type II (double strand cut, ATP-hydrolyzing) activity"/>
    <property type="evidence" value="ECO:0007669"/>
    <property type="project" value="UniProtKB-EC"/>
</dbReference>
<dbReference type="FunFam" id="3.40.50.670:FF:000006">
    <property type="entry name" value="DNA topoisomerase (ATP-hydrolyzing)"/>
    <property type="match status" value="1"/>
</dbReference>
<dbReference type="InterPro" id="IPR018522">
    <property type="entry name" value="TopoIIA_CS"/>
</dbReference>
<dbReference type="SMART" id="SM00387">
    <property type="entry name" value="HATPase_c"/>
    <property type="match status" value="1"/>
</dbReference>
<dbReference type="InterPro" id="IPR020568">
    <property type="entry name" value="Ribosomal_Su5_D2-typ_SF"/>
</dbReference>
<evidence type="ECO:0000256" key="9">
    <source>
        <dbReference type="ARBA" id="ARBA00023125"/>
    </source>
</evidence>
<feature type="compositionally biased region" description="Polar residues" evidence="12">
    <location>
        <begin position="8"/>
        <end position="24"/>
    </location>
</feature>
<dbReference type="Proteomes" id="UP000235661">
    <property type="component" value="Unassembled WGS sequence"/>
</dbReference>
<comment type="catalytic activity">
    <reaction evidence="1">
        <text>ATP-dependent breakage, passage and rejoining of double-stranded DNA.</text>
        <dbReference type="EC" id="5.6.2.2"/>
    </reaction>
</comment>
<dbReference type="PANTHER" id="PTHR45866">
    <property type="entry name" value="DNA GYRASE/TOPOISOMERASE SUBUNIT B"/>
    <property type="match status" value="1"/>
</dbReference>
<dbReference type="AlphaFoldDB" id="A0A2N6Q3K0"/>
<dbReference type="Gene3D" id="3.30.230.10">
    <property type="match status" value="1"/>
</dbReference>
<evidence type="ECO:0000256" key="3">
    <source>
        <dbReference type="ARBA" id="ARBA00012895"/>
    </source>
</evidence>
<dbReference type="InterPro" id="IPR014721">
    <property type="entry name" value="Ribsml_uS5_D2-typ_fold_subgr"/>
</dbReference>
<evidence type="ECO:0000256" key="10">
    <source>
        <dbReference type="ARBA" id="ARBA00023235"/>
    </source>
</evidence>
<dbReference type="InterPro" id="IPR006171">
    <property type="entry name" value="TOPRIM_dom"/>
</dbReference>
<dbReference type="SUPFAM" id="SSF55874">
    <property type="entry name" value="ATPase domain of HSP90 chaperone/DNA topoisomerase II/histidine kinase"/>
    <property type="match status" value="1"/>
</dbReference>
<dbReference type="InterPro" id="IPR003594">
    <property type="entry name" value="HATPase_dom"/>
</dbReference>
<keyword evidence="10 14" id="KW-0413">Isomerase</keyword>
<protein>
    <recommendedName>
        <fullName evidence="3">DNA topoisomerase (ATP-hydrolyzing)</fullName>
        <ecNumber evidence="3">5.6.2.2</ecNumber>
    </recommendedName>
</protein>
<dbReference type="InterPro" id="IPR002288">
    <property type="entry name" value="DNA_gyrase_B_C"/>
</dbReference>
<evidence type="ECO:0000313" key="15">
    <source>
        <dbReference type="Proteomes" id="UP000235661"/>
    </source>
</evidence>
<evidence type="ECO:0000256" key="8">
    <source>
        <dbReference type="ARBA" id="ARBA00023029"/>
    </source>
</evidence>
<dbReference type="GO" id="GO:0005524">
    <property type="term" value="F:ATP binding"/>
    <property type="evidence" value="ECO:0007669"/>
    <property type="project" value="UniProtKB-KW"/>
</dbReference>
<comment type="cofactor">
    <cofactor evidence="2">
        <name>Mg(2+)</name>
        <dbReference type="ChEBI" id="CHEBI:18420"/>
    </cofactor>
</comment>
<organism evidence="14 15">
    <name type="scientific">Hoylesella timonensis</name>
    <dbReference type="NCBI Taxonomy" id="386414"/>
    <lineage>
        <taxon>Bacteria</taxon>
        <taxon>Pseudomonadati</taxon>
        <taxon>Bacteroidota</taxon>
        <taxon>Bacteroidia</taxon>
        <taxon>Bacteroidales</taxon>
        <taxon>Prevotellaceae</taxon>
        <taxon>Hoylesella</taxon>
    </lineage>
</organism>
<dbReference type="PROSITE" id="PS50880">
    <property type="entry name" value="TOPRIM"/>
    <property type="match status" value="1"/>
</dbReference>
<dbReference type="Pfam" id="PF00986">
    <property type="entry name" value="DNA_gyraseB_C"/>
    <property type="match status" value="1"/>
</dbReference>
<sequence>MTEKINTKLENSQQNKKSVSPQQQVDVVAYTDDNIRHLSDMEHVRTRPGMYIGRLGDGKLPEDGIYVLLKEVLDNSIDEFKMKAGDRIEIDIEDNLRVRVRDYGRGIPQGKLVEAVSVLNTGGKYDSKAFKKSVGLNGVGIKAVNALSAHFEVESFREGKVRKLTFEKGDMKTDKTTKTSDESGTYIYFEPDDTLFKNYSFHDDIVETMLRNYTYLNAGLTIMYNGRRIKSRNGLEDLLNDNMTTDGLYPIIHMIGEDIEIAFTHTNQYGEEYYSFVNGQHTTQGGTHQSAFKEHIAKTIKEFFDKNYEYTDIRNGIVGAIAINVEEPVFESQTKIKLGSTQMAPGGETINKYVGDFIKREVDNYLHIHKEDCADILEAKIKSSEHERKAMAGVTKLARERAKKANLHNRKLRDCRIHFSDEKNDRKEESCIFITEGDSASGSITKSRDVNTQAVFSLRGKPLNSFGLTKKVVYENEEFNLLQAALDIEDGLDTLRYNKVIVATDADVDGMHIRLLIITFFLQFFPELIKKGHVYVLQTPLFRVRNKRTKIKNKDVIAEADEKLDKKDKKSDFITRYCYSEEERQEAIKELGPDPEITRFKGLGEISPDEFVHFIGPDMRLEQVTLHKNDQVQKLLEYYMGKNTMERQNFIIDNLVVEEDIPEEDATLVS</sequence>
<dbReference type="GO" id="GO:0003677">
    <property type="term" value="F:DNA binding"/>
    <property type="evidence" value="ECO:0007669"/>
    <property type="project" value="UniProtKB-KW"/>
</dbReference>
<dbReference type="InterPro" id="IPR036890">
    <property type="entry name" value="HATPase_C_sf"/>
</dbReference>
<keyword evidence="9" id="KW-0238">DNA-binding</keyword>
<name>A0A2N6Q3K0_9BACT</name>
<evidence type="ECO:0000256" key="12">
    <source>
        <dbReference type="SAM" id="MobiDB-lite"/>
    </source>
</evidence>
<dbReference type="SUPFAM" id="SSF54211">
    <property type="entry name" value="Ribosomal protein S5 domain 2-like"/>
    <property type="match status" value="1"/>
</dbReference>
<evidence type="ECO:0000259" key="13">
    <source>
        <dbReference type="PROSITE" id="PS50880"/>
    </source>
</evidence>
<comment type="caution">
    <text evidence="14">The sequence shown here is derived from an EMBL/GenBank/DDBJ whole genome shotgun (WGS) entry which is preliminary data.</text>
</comment>
<dbReference type="CDD" id="cd01030">
    <property type="entry name" value="TOPRIM_TopoIIA_like"/>
    <property type="match status" value="1"/>
</dbReference>
<dbReference type="Pfam" id="PF02518">
    <property type="entry name" value="HATPase_c"/>
    <property type="match status" value="1"/>
</dbReference>
<comment type="subunit">
    <text evidence="11">Heterotetramer composed of ParC and ParE.</text>
</comment>
<dbReference type="PRINTS" id="PR00418">
    <property type="entry name" value="TPI2FAMILY"/>
</dbReference>
<dbReference type="InterPro" id="IPR013759">
    <property type="entry name" value="Topo_IIA_B_C"/>
</dbReference>
<dbReference type="Gene3D" id="3.30.565.10">
    <property type="entry name" value="Histidine kinase-like ATPase, C-terminal domain"/>
    <property type="match status" value="1"/>
</dbReference>
<reference evidence="14 15" key="1">
    <citation type="submission" date="2017-09" db="EMBL/GenBank/DDBJ databases">
        <title>Bacterial strain isolated from the female urinary microbiota.</title>
        <authorList>
            <person name="Thomas-White K."/>
            <person name="Kumar N."/>
            <person name="Forster S."/>
            <person name="Putonti C."/>
            <person name="Lawley T."/>
            <person name="Wolfe A.J."/>
        </authorList>
    </citation>
    <scope>NUCLEOTIDE SEQUENCE [LARGE SCALE GENOMIC DNA]</scope>
    <source>
        <strain evidence="14 15">UMB0818</strain>
    </source>
</reference>
<dbReference type="SMART" id="SM00433">
    <property type="entry name" value="TOP2c"/>
    <property type="match status" value="1"/>
</dbReference>
<keyword evidence="6" id="KW-0067">ATP-binding</keyword>
<dbReference type="PANTHER" id="PTHR45866:SF2">
    <property type="entry name" value="DNA TOPOISOMERASE (ATP-HYDROLYZING)"/>
    <property type="match status" value="1"/>
</dbReference>
<dbReference type="RefSeq" id="WP_102188944.1">
    <property type="nucleotide sequence ID" value="NZ_PNGI01000029.1"/>
</dbReference>
<evidence type="ECO:0000256" key="6">
    <source>
        <dbReference type="ARBA" id="ARBA00022840"/>
    </source>
</evidence>
<evidence type="ECO:0000256" key="4">
    <source>
        <dbReference type="ARBA" id="ARBA00022723"/>
    </source>
</evidence>
<evidence type="ECO:0000256" key="2">
    <source>
        <dbReference type="ARBA" id="ARBA00001946"/>
    </source>
</evidence>
<evidence type="ECO:0000256" key="7">
    <source>
        <dbReference type="ARBA" id="ARBA00022842"/>
    </source>
</evidence>
<evidence type="ECO:0000256" key="1">
    <source>
        <dbReference type="ARBA" id="ARBA00000185"/>
    </source>
</evidence>
<dbReference type="Pfam" id="PF01751">
    <property type="entry name" value="Toprim"/>
    <property type="match status" value="1"/>
</dbReference>
<dbReference type="GO" id="GO:0046872">
    <property type="term" value="F:metal ion binding"/>
    <property type="evidence" value="ECO:0007669"/>
    <property type="project" value="UniProtKB-KW"/>
</dbReference>
<keyword evidence="7" id="KW-0460">Magnesium</keyword>
<evidence type="ECO:0000256" key="5">
    <source>
        <dbReference type="ARBA" id="ARBA00022741"/>
    </source>
</evidence>
<dbReference type="Gene3D" id="3.40.50.670">
    <property type="match status" value="1"/>
</dbReference>
<dbReference type="EMBL" id="PNGI01000029">
    <property type="protein sequence ID" value="PMC07877.1"/>
    <property type="molecule type" value="Genomic_DNA"/>
</dbReference>
<evidence type="ECO:0000256" key="11">
    <source>
        <dbReference type="ARBA" id="ARBA00063644"/>
    </source>
</evidence>
<dbReference type="InterPro" id="IPR013506">
    <property type="entry name" value="Topo_IIA_bsu_dom2"/>
</dbReference>
<keyword evidence="5" id="KW-0547">Nucleotide-binding</keyword>
<dbReference type="SUPFAM" id="SSF56719">
    <property type="entry name" value="Type II DNA topoisomerase"/>
    <property type="match status" value="1"/>
</dbReference>
<dbReference type="GO" id="GO:0006265">
    <property type="term" value="P:DNA topological change"/>
    <property type="evidence" value="ECO:0007669"/>
    <property type="project" value="InterPro"/>
</dbReference>
<feature type="domain" description="Toprim" evidence="13">
    <location>
        <begin position="430"/>
        <end position="540"/>
    </location>
</feature>
<dbReference type="EC" id="5.6.2.2" evidence="3"/>
<dbReference type="STRING" id="1122992.GCA_000455445_01910"/>
<feature type="region of interest" description="Disordered" evidence="12">
    <location>
        <begin position="1"/>
        <end position="24"/>
    </location>
</feature>
<dbReference type="FunFam" id="3.30.565.10:FF:000063">
    <property type="entry name" value="DNA topoisomerase (ATP-hydrolyzing)"/>
    <property type="match status" value="1"/>
</dbReference>
<dbReference type="InterPro" id="IPR013760">
    <property type="entry name" value="Topo_IIA-like_dom_sf"/>
</dbReference>